<comment type="caution">
    <text evidence="2">The sequence shown here is derived from an EMBL/GenBank/DDBJ whole genome shotgun (WGS) entry which is preliminary data.</text>
</comment>
<dbReference type="PANTHER" id="PTHR35177:SF2">
    <property type="entry name" value="HYDROGENASE MATURATION FACTOR HYBG"/>
    <property type="match status" value="1"/>
</dbReference>
<proteinExistence type="inferred from homology"/>
<dbReference type="EMBL" id="JAATJA010000001">
    <property type="protein sequence ID" value="NJB66911.1"/>
    <property type="molecule type" value="Genomic_DNA"/>
</dbReference>
<organism evidence="2 3">
    <name type="scientific">Desulfobaculum xiamenense</name>
    <dbReference type="NCBI Taxonomy" id="995050"/>
    <lineage>
        <taxon>Bacteria</taxon>
        <taxon>Pseudomonadati</taxon>
        <taxon>Thermodesulfobacteriota</taxon>
        <taxon>Desulfovibrionia</taxon>
        <taxon>Desulfovibrionales</taxon>
        <taxon>Desulfovibrionaceae</taxon>
        <taxon>Desulfobaculum</taxon>
    </lineage>
</organism>
<protein>
    <submittedName>
        <fullName evidence="2">Hydrogenase expression/formation protein HypC</fullName>
    </submittedName>
</protein>
<dbReference type="AlphaFoldDB" id="A0A846QF82"/>
<name>A0A846QF82_9BACT</name>
<dbReference type="SUPFAM" id="SSF159127">
    <property type="entry name" value="HupF/HypC-like"/>
    <property type="match status" value="1"/>
</dbReference>
<sequence length="88" mass="9503">MCLATPCKISELLDDELATVQVGNSQTFVKCSLMLMQDKPAVGEYVLVHAGFAISKVEQEEAQKTIDLINEMSELAGAKPLGNTAFDL</sequence>
<evidence type="ECO:0000313" key="2">
    <source>
        <dbReference type="EMBL" id="NJB66911.1"/>
    </source>
</evidence>
<dbReference type="Gene3D" id="2.30.30.140">
    <property type="match status" value="1"/>
</dbReference>
<reference evidence="2 3" key="1">
    <citation type="submission" date="2020-03" db="EMBL/GenBank/DDBJ databases">
        <title>Genomic Encyclopedia of Type Strains, Phase IV (KMG-IV): sequencing the most valuable type-strain genomes for metagenomic binning, comparative biology and taxonomic classification.</title>
        <authorList>
            <person name="Goeker M."/>
        </authorList>
    </citation>
    <scope>NUCLEOTIDE SEQUENCE [LARGE SCALE GENOMIC DNA]</scope>
    <source>
        <strain evidence="2 3">DSM 24233</strain>
    </source>
</reference>
<dbReference type="InterPro" id="IPR001109">
    <property type="entry name" value="Hydrogenase_HupF/HypC"/>
</dbReference>
<comment type="similarity">
    <text evidence="1">Belongs to the HupF/HypC family.</text>
</comment>
<dbReference type="Proteomes" id="UP000580856">
    <property type="component" value="Unassembled WGS sequence"/>
</dbReference>
<gene>
    <name evidence="2" type="ORF">GGQ74_000551</name>
</gene>
<dbReference type="GO" id="GO:0005506">
    <property type="term" value="F:iron ion binding"/>
    <property type="evidence" value="ECO:0007669"/>
    <property type="project" value="TreeGrafter"/>
</dbReference>
<evidence type="ECO:0000256" key="1">
    <source>
        <dbReference type="ARBA" id="ARBA00006018"/>
    </source>
</evidence>
<keyword evidence="3" id="KW-1185">Reference proteome</keyword>
<dbReference type="RefSeq" id="WP_167940006.1">
    <property type="nucleotide sequence ID" value="NZ_JAATJA010000001.1"/>
</dbReference>
<accession>A0A846QF82</accession>
<dbReference type="PANTHER" id="PTHR35177">
    <property type="entry name" value="HYDROGENASE MATURATION FACTOR HYBG"/>
    <property type="match status" value="1"/>
</dbReference>
<dbReference type="GO" id="GO:1902670">
    <property type="term" value="F:carbon dioxide binding"/>
    <property type="evidence" value="ECO:0007669"/>
    <property type="project" value="TreeGrafter"/>
</dbReference>
<evidence type="ECO:0000313" key="3">
    <source>
        <dbReference type="Proteomes" id="UP000580856"/>
    </source>
</evidence>
<dbReference type="Pfam" id="PF01455">
    <property type="entry name" value="HupF_HypC"/>
    <property type="match status" value="1"/>
</dbReference>
<dbReference type="NCBIfam" id="TIGR00074">
    <property type="entry name" value="hypC_hupF"/>
    <property type="match status" value="1"/>
</dbReference>
<dbReference type="PRINTS" id="PR00445">
    <property type="entry name" value="HUPFHYPC"/>
</dbReference>
<dbReference type="GO" id="GO:0051604">
    <property type="term" value="P:protein maturation"/>
    <property type="evidence" value="ECO:0007669"/>
    <property type="project" value="TreeGrafter"/>
</dbReference>